<evidence type="ECO:0000313" key="4">
    <source>
        <dbReference type="Proteomes" id="UP000188318"/>
    </source>
</evidence>
<evidence type="ECO:0000256" key="2">
    <source>
        <dbReference type="ARBA" id="ARBA00023002"/>
    </source>
</evidence>
<dbReference type="Pfam" id="PF00106">
    <property type="entry name" value="adh_short"/>
    <property type="match status" value="1"/>
</dbReference>
<dbReference type="OrthoDB" id="191139at2759"/>
<sequence>MAFDAATIKSRATQGAFFKRQLFGEPPVVSRADVDLSGKTAIVTGSNTGLGFECNKQLLDLGLSRLIIAVRSEVKGEEAKQELLAGRHGGTASIEVWKLDLSRYDSILAFVERTKSLDRLDIVVNNAGVSKRIFELNKTTGHEETVQVNHLSNALLTILLIPVLKEKNSPKHPGRLTVVSSDTPAWAKFKEQNSSPLLSAFDKRENFDDQDRYPTSKLLGQLFVSELAKRVPPSVVVINAPNPGLCKSGLVREFRGTLVGYIFSIMEFILARKPSVGARALTDAAVKHGAESHGQYIEDGKLAPMAPFVYTPEGEKIAQTLWQETMNELAFARVADILQELST</sequence>
<protein>
    <submittedName>
        <fullName evidence="3">Uncharacterized protein</fullName>
    </submittedName>
</protein>
<dbReference type="Proteomes" id="UP000188318">
    <property type="component" value="Unassembled WGS sequence"/>
</dbReference>
<dbReference type="GO" id="GO:0016491">
    <property type="term" value="F:oxidoreductase activity"/>
    <property type="evidence" value="ECO:0007669"/>
    <property type="project" value="UniProtKB-KW"/>
</dbReference>
<name>A0A1R3S2P3_ASPC5</name>
<dbReference type="PRINTS" id="PR00081">
    <property type="entry name" value="GDHRDH"/>
</dbReference>
<dbReference type="PANTHER" id="PTHR43157:SF31">
    <property type="entry name" value="PHOSPHATIDYLINOSITOL-GLYCAN BIOSYNTHESIS CLASS F PROTEIN"/>
    <property type="match status" value="1"/>
</dbReference>
<gene>
    <name evidence="3" type="ORF">ASPCADRAFT_511802</name>
</gene>
<dbReference type="OMA" id="NEKTGHE"/>
<organism evidence="3 4">
    <name type="scientific">Aspergillus carbonarius (strain ITEM 5010)</name>
    <dbReference type="NCBI Taxonomy" id="602072"/>
    <lineage>
        <taxon>Eukaryota</taxon>
        <taxon>Fungi</taxon>
        <taxon>Dikarya</taxon>
        <taxon>Ascomycota</taxon>
        <taxon>Pezizomycotina</taxon>
        <taxon>Eurotiomycetes</taxon>
        <taxon>Eurotiomycetidae</taxon>
        <taxon>Eurotiales</taxon>
        <taxon>Aspergillaceae</taxon>
        <taxon>Aspergillus</taxon>
        <taxon>Aspergillus subgen. Circumdati</taxon>
    </lineage>
</organism>
<dbReference type="PANTHER" id="PTHR43157">
    <property type="entry name" value="PHOSPHATIDYLINOSITOL-GLYCAN BIOSYNTHESIS CLASS F PROTEIN-RELATED"/>
    <property type="match status" value="1"/>
</dbReference>
<reference evidence="4" key="1">
    <citation type="journal article" date="2017" name="Genome Biol.">
        <title>Comparative genomics reveals high biological diversity and specific adaptations in the industrially and medically important fungal genus Aspergillus.</title>
        <authorList>
            <person name="de Vries R.P."/>
            <person name="Riley R."/>
            <person name="Wiebenga A."/>
            <person name="Aguilar-Osorio G."/>
            <person name="Amillis S."/>
            <person name="Uchima C.A."/>
            <person name="Anderluh G."/>
            <person name="Asadollahi M."/>
            <person name="Askin M."/>
            <person name="Barry K."/>
            <person name="Battaglia E."/>
            <person name="Bayram O."/>
            <person name="Benocci T."/>
            <person name="Braus-Stromeyer S.A."/>
            <person name="Caldana C."/>
            <person name="Canovas D."/>
            <person name="Cerqueira G.C."/>
            <person name="Chen F."/>
            <person name="Chen W."/>
            <person name="Choi C."/>
            <person name="Clum A."/>
            <person name="Dos Santos R.A."/>
            <person name="Damasio A.R."/>
            <person name="Diallinas G."/>
            <person name="Emri T."/>
            <person name="Fekete E."/>
            <person name="Flipphi M."/>
            <person name="Freyberg S."/>
            <person name="Gallo A."/>
            <person name="Gournas C."/>
            <person name="Habgood R."/>
            <person name="Hainaut M."/>
            <person name="Harispe M.L."/>
            <person name="Henrissat B."/>
            <person name="Hilden K.S."/>
            <person name="Hope R."/>
            <person name="Hossain A."/>
            <person name="Karabika E."/>
            <person name="Karaffa L."/>
            <person name="Karanyi Z."/>
            <person name="Krasevec N."/>
            <person name="Kuo A."/>
            <person name="Kusch H."/>
            <person name="LaButti K."/>
            <person name="Lagendijk E.L."/>
            <person name="Lapidus A."/>
            <person name="Levasseur A."/>
            <person name="Lindquist E."/>
            <person name="Lipzen A."/>
            <person name="Logrieco A.F."/>
            <person name="MacCabe A."/>
            <person name="Maekelae M.R."/>
            <person name="Malavazi I."/>
            <person name="Melin P."/>
            <person name="Meyer V."/>
            <person name="Mielnichuk N."/>
            <person name="Miskei M."/>
            <person name="Molnar A.P."/>
            <person name="Mule G."/>
            <person name="Ngan C.Y."/>
            <person name="Orejas M."/>
            <person name="Orosz E."/>
            <person name="Ouedraogo J.P."/>
            <person name="Overkamp K.M."/>
            <person name="Park H.-S."/>
            <person name="Perrone G."/>
            <person name="Piumi F."/>
            <person name="Punt P.J."/>
            <person name="Ram A.F."/>
            <person name="Ramon A."/>
            <person name="Rauscher S."/>
            <person name="Record E."/>
            <person name="Riano-Pachon D.M."/>
            <person name="Robert V."/>
            <person name="Roehrig J."/>
            <person name="Ruller R."/>
            <person name="Salamov A."/>
            <person name="Salih N.S."/>
            <person name="Samson R.A."/>
            <person name="Sandor E."/>
            <person name="Sanguinetti M."/>
            <person name="Schuetze T."/>
            <person name="Sepcic K."/>
            <person name="Shelest E."/>
            <person name="Sherlock G."/>
            <person name="Sophianopoulou V."/>
            <person name="Squina F.M."/>
            <person name="Sun H."/>
            <person name="Susca A."/>
            <person name="Todd R.B."/>
            <person name="Tsang A."/>
            <person name="Unkles S.E."/>
            <person name="van de Wiele N."/>
            <person name="van Rossen-Uffink D."/>
            <person name="Oliveira J.V."/>
            <person name="Vesth T.C."/>
            <person name="Visser J."/>
            <person name="Yu J.-H."/>
            <person name="Zhou M."/>
            <person name="Andersen M.R."/>
            <person name="Archer D.B."/>
            <person name="Baker S.E."/>
            <person name="Benoit I."/>
            <person name="Brakhage A.A."/>
            <person name="Braus G.H."/>
            <person name="Fischer R."/>
            <person name="Frisvad J.C."/>
            <person name="Goldman G.H."/>
            <person name="Houbraken J."/>
            <person name="Oakley B."/>
            <person name="Pocsi I."/>
            <person name="Scazzocchio C."/>
            <person name="Seiboth B."/>
            <person name="vanKuyk P.A."/>
            <person name="Wortman J."/>
            <person name="Dyer P.S."/>
            <person name="Grigoriev I.V."/>
        </authorList>
    </citation>
    <scope>NUCLEOTIDE SEQUENCE [LARGE SCALE GENOMIC DNA]</scope>
    <source>
        <strain evidence="4">ITEM 5010</strain>
    </source>
</reference>
<keyword evidence="2" id="KW-0560">Oxidoreductase</keyword>
<keyword evidence="4" id="KW-1185">Reference proteome</keyword>
<dbReference type="SUPFAM" id="SSF51735">
    <property type="entry name" value="NAD(P)-binding Rossmann-fold domains"/>
    <property type="match status" value="1"/>
</dbReference>
<dbReference type="AlphaFoldDB" id="A0A1R3S2P3"/>
<dbReference type="EMBL" id="KV907493">
    <property type="protein sequence ID" value="OOG00962.1"/>
    <property type="molecule type" value="Genomic_DNA"/>
</dbReference>
<proteinExistence type="inferred from homology"/>
<evidence type="ECO:0000256" key="1">
    <source>
        <dbReference type="ARBA" id="ARBA00006484"/>
    </source>
</evidence>
<dbReference type="STRING" id="602072.A0A1R3S2P3"/>
<accession>A0A1R3S2P3</accession>
<dbReference type="InterPro" id="IPR036291">
    <property type="entry name" value="NAD(P)-bd_dom_sf"/>
</dbReference>
<dbReference type="VEuPathDB" id="FungiDB:ASPCADRAFT_511802"/>
<dbReference type="InterPro" id="IPR002347">
    <property type="entry name" value="SDR_fam"/>
</dbReference>
<dbReference type="Gene3D" id="3.40.50.720">
    <property type="entry name" value="NAD(P)-binding Rossmann-like Domain"/>
    <property type="match status" value="1"/>
</dbReference>
<evidence type="ECO:0000313" key="3">
    <source>
        <dbReference type="EMBL" id="OOG00962.1"/>
    </source>
</evidence>
<comment type="similarity">
    <text evidence="1">Belongs to the short-chain dehydrogenases/reductases (SDR) family.</text>
</comment>